<sequence>MDGATVEVRLLLHKGKIERKGGGLVINVEDVDEDDEDSAHNSWLSTRRVREGGSPRLPLLDRVEPRSEAVDSSEPRSEGVELLHRRLIVLLDPPPDPLRERQHPVLLLLPEFRPEPLRELLDLHCDSGMESVALNCWIGTASIRDGERRYS</sequence>
<evidence type="ECO:0000313" key="3">
    <source>
        <dbReference type="Proteomes" id="UP000243459"/>
    </source>
</evidence>
<dbReference type="Gramene" id="ONK67238">
    <property type="protein sequence ID" value="ONK67238"/>
    <property type="gene ID" value="A4U43_C06F18070"/>
</dbReference>
<dbReference type="EMBL" id="CM007386">
    <property type="protein sequence ID" value="ONK67238.1"/>
    <property type="molecule type" value="Genomic_DNA"/>
</dbReference>
<feature type="compositionally biased region" description="Basic and acidic residues" evidence="1">
    <location>
        <begin position="48"/>
        <end position="59"/>
    </location>
</feature>
<organism evidence="2 3">
    <name type="scientific">Asparagus officinalis</name>
    <name type="common">Garden asparagus</name>
    <dbReference type="NCBI Taxonomy" id="4686"/>
    <lineage>
        <taxon>Eukaryota</taxon>
        <taxon>Viridiplantae</taxon>
        <taxon>Streptophyta</taxon>
        <taxon>Embryophyta</taxon>
        <taxon>Tracheophyta</taxon>
        <taxon>Spermatophyta</taxon>
        <taxon>Magnoliopsida</taxon>
        <taxon>Liliopsida</taxon>
        <taxon>Asparagales</taxon>
        <taxon>Asparagaceae</taxon>
        <taxon>Asparagoideae</taxon>
        <taxon>Asparagus</taxon>
    </lineage>
</organism>
<keyword evidence="3" id="KW-1185">Reference proteome</keyword>
<reference evidence="3" key="1">
    <citation type="journal article" date="2017" name="Nat. Commun.">
        <title>The asparagus genome sheds light on the origin and evolution of a young Y chromosome.</title>
        <authorList>
            <person name="Harkess A."/>
            <person name="Zhou J."/>
            <person name="Xu C."/>
            <person name="Bowers J.E."/>
            <person name="Van der Hulst R."/>
            <person name="Ayyampalayam S."/>
            <person name="Mercati F."/>
            <person name="Riccardi P."/>
            <person name="McKain M.R."/>
            <person name="Kakrana A."/>
            <person name="Tang H."/>
            <person name="Ray J."/>
            <person name="Groenendijk J."/>
            <person name="Arikit S."/>
            <person name="Mathioni S.M."/>
            <person name="Nakano M."/>
            <person name="Shan H."/>
            <person name="Telgmann-Rauber A."/>
            <person name="Kanno A."/>
            <person name="Yue Z."/>
            <person name="Chen H."/>
            <person name="Li W."/>
            <person name="Chen Y."/>
            <person name="Xu X."/>
            <person name="Zhang Y."/>
            <person name="Luo S."/>
            <person name="Chen H."/>
            <person name="Gao J."/>
            <person name="Mao Z."/>
            <person name="Pires J.C."/>
            <person name="Luo M."/>
            <person name="Kudrna D."/>
            <person name="Wing R.A."/>
            <person name="Meyers B.C."/>
            <person name="Yi K."/>
            <person name="Kong H."/>
            <person name="Lavrijsen P."/>
            <person name="Sunseri F."/>
            <person name="Falavigna A."/>
            <person name="Ye Y."/>
            <person name="Leebens-Mack J.H."/>
            <person name="Chen G."/>
        </authorList>
    </citation>
    <scope>NUCLEOTIDE SEQUENCE [LARGE SCALE GENOMIC DNA]</scope>
    <source>
        <strain evidence="3">cv. DH0086</strain>
    </source>
</reference>
<accession>A0A5P1EMK7</accession>
<feature type="region of interest" description="Disordered" evidence="1">
    <location>
        <begin position="32"/>
        <end position="59"/>
    </location>
</feature>
<evidence type="ECO:0000313" key="2">
    <source>
        <dbReference type="EMBL" id="ONK67238.1"/>
    </source>
</evidence>
<evidence type="ECO:0000256" key="1">
    <source>
        <dbReference type="SAM" id="MobiDB-lite"/>
    </source>
</evidence>
<protein>
    <submittedName>
        <fullName evidence="2">Uncharacterized protein</fullName>
    </submittedName>
</protein>
<dbReference type="Proteomes" id="UP000243459">
    <property type="component" value="Chromosome 6"/>
</dbReference>
<proteinExistence type="predicted"/>
<dbReference type="AlphaFoldDB" id="A0A5P1EMK7"/>
<name>A0A5P1EMK7_ASPOF</name>
<gene>
    <name evidence="2" type="ORF">A4U43_C06F18070</name>
</gene>